<evidence type="ECO:0008006" key="3">
    <source>
        <dbReference type="Google" id="ProtNLM"/>
    </source>
</evidence>
<accession>A0AAV9VZT5</accession>
<dbReference type="AlphaFoldDB" id="A0AAV9VZT5"/>
<proteinExistence type="predicted"/>
<dbReference type="SUPFAM" id="SSF81383">
    <property type="entry name" value="F-box domain"/>
    <property type="match status" value="1"/>
</dbReference>
<organism evidence="1 2">
    <name type="scientific">Arthrobotrys musiformis</name>
    <dbReference type="NCBI Taxonomy" id="47236"/>
    <lineage>
        <taxon>Eukaryota</taxon>
        <taxon>Fungi</taxon>
        <taxon>Dikarya</taxon>
        <taxon>Ascomycota</taxon>
        <taxon>Pezizomycotina</taxon>
        <taxon>Orbiliomycetes</taxon>
        <taxon>Orbiliales</taxon>
        <taxon>Orbiliaceae</taxon>
        <taxon>Arthrobotrys</taxon>
    </lineage>
</organism>
<sequence>MKGPPALVWRTRPSFLTLPYDIHIEIASYLPFVDLAHLFLSCKSLFEELTDAKSQHAPHRRLYFRALMNLDPAPLPPLGPEFKEYTPLLTNLTQPPPVTFNPKIDYYIICKRLYVGYDLKVACRKCRAELSKARRSGGAEGMYNRWMLRAGPHGICARCFLAIYEDAMREEYPIKAAEERHTPFGWWKALKRRYDSLRGIVQITPPPPKDPASTHTVKSRTGWVLDNPIAETCSFEEYMEDHYLNFLFGLGPLTVPMLKLINEDMALIMYF</sequence>
<dbReference type="Proteomes" id="UP001370758">
    <property type="component" value="Unassembled WGS sequence"/>
</dbReference>
<comment type="caution">
    <text evidence="1">The sequence shown here is derived from an EMBL/GenBank/DDBJ whole genome shotgun (WGS) entry which is preliminary data.</text>
</comment>
<name>A0AAV9VZT5_9PEZI</name>
<dbReference type="EMBL" id="JAVHJL010000008">
    <property type="protein sequence ID" value="KAK6498351.1"/>
    <property type="molecule type" value="Genomic_DNA"/>
</dbReference>
<evidence type="ECO:0000313" key="2">
    <source>
        <dbReference type="Proteomes" id="UP001370758"/>
    </source>
</evidence>
<keyword evidence="2" id="KW-1185">Reference proteome</keyword>
<protein>
    <recommendedName>
        <fullName evidence="3">F-box domain-containing protein</fullName>
    </recommendedName>
</protein>
<gene>
    <name evidence="1" type="ORF">TWF481_010942</name>
</gene>
<dbReference type="InterPro" id="IPR036047">
    <property type="entry name" value="F-box-like_dom_sf"/>
</dbReference>
<dbReference type="CDD" id="cd09917">
    <property type="entry name" value="F-box_SF"/>
    <property type="match status" value="1"/>
</dbReference>
<evidence type="ECO:0000313" key="1">
    <source>
        <dbReference type="EMBL" id="KAK6498351.1"/>
    </source>
</evidence>
<reference evidence="1 2" key="1">
    <citation type="submission" date="2023-08" db="EMBL/GenBank/DDBJ databases">
        <authorList>
            <person name="Palmer J.M."/>
        </authorList>
    </citation>
    <scope>NUCLEOTIDE SEQUENCE [LARGE SCALE GENOMIC DNA]</scope>
    <source>
        <strain evidence="1 2">TWF481</strain>
    </source>
</reference>